<dbReference type="GO" id="GO:0005525">
    <property type="term" value="F:GTP binding"/>
    <property type="evidence" value="ECO:0007669"/>
    <property type="project" value="UniProtKB-KW"/>
</dbReference>
<dbReference type="GO" id="GO:0003924">
    <property type="term" value="F:GTPase activity"/>
    <property type="evidence" value="ECO:0007669"/>
    <property type="project" value="InterPro"/>
</dbReference>
<dbReference type="Gene3D" id="3.40.50.300">
    <property type="entry name" value="P-loop containing nucleotide triphosphate hydrolases"/>
    <property type="match status" value="1"/>
</dbReference>
<dbReference type="PANTHER" id="PTHR43381:SF20">
    <property type="entry name" value="TRANSLATION INITIATION FACTOR IF-2, MITOCHONDRIAL"/>
    <property type="match status" value="1"/>
</dbReference>
<keyword evidence="5" id="KW-1185">Reference proteome</keyword>
<feature type="domain" description="Tr-type G" evidence="3">
    <location>
        <begin position="18"/>
        <end position="96"/>
    </location>
</feature>
<evidence type="ECO:0000256" key="2">
    <source>
        <dbReference type="ARBA" id="ARBA00023134"/>
    </source>
</evidence>
<name>A0A814MJF9_9BILA</name>
<feature type="non-terminal residue" evidence="4">
    <location>
        <position position="1"/>
    </location>
</feature>
<accession>A0A814MJF9</accession>
<evidence type="ECO:0000313" key="5">
    <source>
        <dbReference type="Proteomes" id="UP000663879"/>
    </source>
</evidence>
<dbReference type="Pfam" id="PF00009">
    <property type="entry name" value="GTP_EFTU"/>
    <property type="match status" value="1"/>
</dbReference>
<dbReference type="GO" id="GO:0005737">
    <property type="term" value="C:cytoplasm"/>
    <property type="evidence" value="ECO:0007669"/>
    <property type="project" value="TreeGrafter"/>
</dbReference>
<dbReference type="InterPro" id="IPR000795">
    <property type="entry name" value="T_Tr_GTP-bd_dom"/>
</dbReference>
<comment type="caution">
    <text evidence="4">The sequence shown here is derived from an EMBL/GenBank/DDBJ whole genome shotgun (WGS) entry which is preliminary data.</text>
</comment>
<dbReference type="AlphaFoldDB" id="A0A814MJF9"/>
<protein>
    <recommendedName>
        <fullName evidence="3">Tr-type G domain-containing protein</fullName>
    </recommendedName>
</protein>
<gene>
    <name evidence="4" type="ORF">OXX778_LOCUS20162</name>
</gene>
<dbReference type="GO" id="GO:0003743">
    <property type="term" value="F:translation initiation factor activity"/>
    <property type="evidence" value="ECO:0007669"/>
    <property type="project" value="TreeGrafter"/>
</dbReference>
<proteinExistence type="predicted"/>
<dbReference type="PANTHER" id="PTHR43381">
    <property type="entry name" value="TRANSLATION INITIATION FACTOR IF-2-RELATED"/>
    <property type="match status" value="1"/>
</dbReference>
<keyword evidence="1" id="KW-0547">Nucleotide-binding</keyword>
<evidence type="ECO:0000256" key="1">
    <source>
        <dbReference type="ARBA" id="ARBA00022741"/>
    </source>
</evidence>
<evidence type="ECO:0000313" key="4">
    <source>
        <dbReference type="EMBL" id="CAF1080305.1"/>
    </source>
</evidence>
<evidence type="ECO:0000259" key="3">
    <source>
        <dbReference type="Pfam" id="PF00009"/>
    </source>
</evidence>
<dbReference type="EMBL" id="CAJNOC010006541">
    <property type="protein sequence ID" value="CAF1080305.1"/>
    <property type="molecule type" value="Genomic_DNA"/>
</dbReference>
<dbReference type="InterPro" id="IPR027417">
    <property type="entry name" value="P-loop_NTPase"/>
</dbReference>
<dbReference type="InterPro" id="IPR015760">
    <property type="entry name" value="TIF_IF2"/>
</dbReference>
<dbReference type="OrthoDB" id="361630at2759"/>
<keyword evidence="2" id="KW-0342">GTP-binding</keyword>
<dbReference type="SUPFAM" id="SSF52540">
    <property type="entry name" value="P-loop containing nucleoside triphosphate hydrolases"/>
    <property type="match status" value="1"/>
</dbReference>
<dbReference type="Proteomes" id="UP000663879">
    <property type="component" value="Unassembled WGS sequence"/>
</dbReference>
<reference evidence="4" key="1">
    <citation type="submission" date="2021-02" db="EMBL/GenBank/DDBJ databases">
        <authorList>
            <person name="Nowell W R."/>
        </authorList>
    </citation>
    <scope>NUCLEOTIDE SEQUENCE</scope>
    <source>
        <strain evidence="4">Ploen Becks lab</strain>
    </source>
</reference>
<organism evidence="4 5">
    <name type="scientific">Brachionus calyciflorus</name>
    <dbReference type="NCBI Taxonomy" id="104777"/>
    <lineage>
        <taxon>Eukaryota</taxon>
        <taxon>Metazoa</taxon>
        <taxon>Spiralia</taxon>
        <taxon>Gnathifera</taxon>
        <taxon>Rotifera</taxon>
        <taxon>Eurotatoria</taxon>
        <taxon>Monogononta</taxon>
        <taxon>Pseudotrocha</taxon>
        <taxon>Ploima</taxon>
        <taxon>Brachionidae</taxon>
        <taxon>Brachionus</taxon>
    </lineage>
</organism>
<sequence>DSKRSKPLATNLVRRPPVVAIMGLVDHGKTTLLDFLRGSHIVETEFDCIIKNIGAFNVKDKNRMITFLDTLGHATFSMVRSRGAKFPDLVVLVIAVCRKTFR</sequence>